<reference evidence="2 3" key="1">
    <citation type="journal article" date="2018" name="Front. Plant Sci.">
        <title>Red Clover (Trifolium pratense) and Zigzag Clover (T. medium) - A Picture of Genomic Similarities and Differences.</title>
        <authorList>
            <person name="Dluhosova J."/>
            <person name="Istvanek J."/>
            <person name="Nedelnik J."/>
            <person name="Repkova J."/>
        </authorList>
    </citation>
    <scope>NUCLEOTIDE SEQUENCE [LARGE SCALE GENOMIC DNA]</scope>
    <source>
        <strain evidence="3">cv. 10/8</strain>
        <tissue evidence="2">Leaf</tissue>
    </source>
</reference>
<protein>
    <submittedName>
        <fullName evidence="2">Uncharacterized protein</fullName>
    </submittedName>
</protein>
<evidence type="ECO:0000313" key="2">
    <source>
        <dbReference type="EMBL" id="MCI73081.1"/>
    </source>
</evidence>
<organism evidence="2 3">
    <name type="scientific">Trifolium medium</name>
    <dbReference type="NCBI Taxonomy" id="97028"/>
    <lineage>
        <taxon>Eukaryota</taxon>
        <taxon>Viridiplantae</taxon>
        <taxon>Streptophyta</taxon>
        <taxon>Embryophyta</taxon>
        <taxon>Tracheophyta</taxon>
        <taxon>Spermatophyta</taxon>
        <taxon>Magnoliopsida</taxon>
        <taxon>eudicotyledons</taxon>
        <taxon>Gunneridae</taxon>
        <taxon>Pentapetalae</taxon>
        <taxon>rosids</taxon>
        <taxon>fabids</taxon>
        <taxon>Fabales</taxon>
        <taxon>Fabaceae</taxon>
        <taxon>Papilionoideae</taxon>
        <taxon>50 kb inversion clade</taxon>
        <taxon>NPAAA clade</taxon>
        <taxon>Hologalegina</taxon>
        <taxon>IRL clade</taxon>
        <taxon>Trifolieae</taxon>
        <taxon>Trifolium</taxon>
    </lineage>
</organism>
<accession>A0A392UHP9</accession>
<sequence length="31" mass="3334">MFTNFSSAVTTRGENRPGRPTGVYGLAYIGL</sequence>
<dbReference type="EMBL" id="LXQA010831030">
    <property type="protein sequence ID" value="MCI73081.1"/>
    <property type="molecule type" value="Genomic_DNA"/>
</dbReference>
<evidence type="ECO:0000313" key="3">
    <source>
        <dbReference type="Proteomes" id="UP000265520"/>
    </source>
</evidence>
<comment type="caution">
    <text evidence="2">The sequence shown here is derived from an EMBL/GenBank/DDBJ whole genome shotgun (WGS) entry which is preliminary data.</text>
</comment>
<feature type="compositionally biased region" description="Polar residues" evidence="1">
    <location>
        <begin position="1"/>
        <end position="12"/>
    </location>
</feature>
<dbReference type="AlphaFoldDB" id="A0A392UHP9"/>
<evidence type="ECO:0000256" key="1">
    <source>
        <dbReference type="SAM" id="MobiDB-lite"/>
    </source>
</evidence>
<keyword evidence="3" id="KW-1185">Reference proteome</keyword>
<dbReference type="Proteomes" id="UP000265520">
    <property type="component" value="Unassembled WGS sequence"/>
</dbReference>
<name>A0A392UHP9_9FABA</name>
<proteinExistence type="predicted"/>
<feature type="non-terminal residue" evidence="2">
    <location>
        <position position="31"/>
    </location>
</feature>
<feature type="region of interest" description="Disordered" evidence="1">
    <location>
        <begin position="1"/>
        <end position="20"/>
    </location>
</feature>